<dbReference type="OrthoDB" id="7308154at2"/>
<protein>
    <recommendedName>
        <fullName evidence="4">AAA+ family ATPase</fullName>
    </recommendedName>
</protein>
<feature type="compositionally biased region" description="Basic and acidic residues" evidence="1">
    <location>
        <begin position="64"/>
        <end position="82"/>
    </location>
</feature>
<feature type="region of interest" description="Disordered" evidence="1">
    <location>
        <begin position="47"/>
        <end position="82"/>
    </location>
</feature>
<dbReference type="KEGG" id="paru:CYR75_03910"/>
<evidence type="ECO:0008006" key="4">
    <source>
        <dbReference type="Google" id="ProtNLM"/>
    </source>
</evidence>
<dbReference type="AlphaFoldDB" id="A0A2K9MD66"/>
<dbReference type="Proteomes" id="UP000234882">
    <property type="component" value="Chromosome"/>
</dbReference>
<name>A0A2K9MD66_9RHOB</name>
<evidence type="ECO:0000313" key="2">
    <source>
        <dbReference type="EMBL" id="AUM73543.1"/>
    </source>
</evidence>
<evidence type="ECO:0000313" key="3">
    <source>
        <dbReference type="Proteomes" id="UP000234882"/>
    </source>
</evidence>
<keyword evidence="3" id="KW-1185">Reference proteome</keyword>
<dbReference type="RefSeq" id="WP_101498927.1">
    <property type="nucleotide sequence ID" value="NZ_CP025583.1"/>
</dbReference>
<dbReference type="EMBL" id="CP025583">
    <property type="protein sequence ID" value="AUM73543.1"/>
    <property type="molecule type" value="Genomic_DNA"/>
</dbReference>
<feature type="region of interest" description="Disordered" evidence="1">
    <location>
        <begin position="128"/>
        <end position="189"/>
    </location>
</feature>
<feature type="compositionally biased region" description="Basic and acidic residues" evidence="1">
    <location>
        <begin position="128"/>
        <end position="146"/>
    </location>
</feature>
<reference evidence="3" key="1">
    <citation type="submission" date="2017-12" db="EMBL/GenBank/DDBJ databases">
        <title>Genomic analysis of Paracoccus sp. CBA4604.</title>
        <authorList>
            <person name="Roh S.W."/>
            <person name="Kim J.Y."/>
            <person name="Kim J.S."/>
        </authorList>
    </citation>
    <scope>NUCLEOTIDE SEQUENCE [LARGE SCALE GENOMIC DNA]</scope>
    <source>
        <strain evidence="3">CBA4604</strain>
    </source>
</reference>
<proteinExistence type="predicted"/>
<evidence type="ECO:0000256" key="1">
    <source>
        <dbReference type="SAM" id="MobiDB-lite"/>
    </source>
</evidence>
<accession>A0A2K9MD66</accession>
<sequence>MTQRSQSRIVLHSRAAVSRVGHSHGLLFAALMAGAVIVASAAGAQGWQMPKQDAPPPDSQQTQPRDRLALPPTARDRDDSPLDRLMSDMFRRLQPHIEGIGDELASTMNEFAPAFDELGKMMDDIGNYERPERLPNGDIIIRRRADAPPPPPMDELQRFLPQKRDPDAPPAEPERTVPQPTPGVPQTDL</sequence>
<organism evidence="2 3">
    <name type="scientific">Paracoccus jeotgali</name>
    <dbReference type="NCBI Taxonomy" id="2065379"/>
    <lineage>
        <taxon>Bacteria</taxon>
        <taxon>Pseudomonadati</taxon>
        <taxon>Pseudomonadota</taxon>
        <taxon>Alphaproteobacteria</taxon>
        <taxon>Rhodobacterales</taxon>
        <taxon>Paracoccaceae</taxon>
        <taxon>Paracoccus</taxon>
    </lineage>
</organism>
<feature type="compositionally biased region" description="Basic and acidic residues" evidence="1">
    <location>
        <begin position="162"/>
        <end position="175"/>
    </location>
</feature>
<gene>
    <name evidence="2" type="ORF">CYR75_03910</name>
</gene>